<dbReference type="AlphaFoldDB" id="A0A8J2U4Q9"/>
<evidence type="ECO:0000313" key="6">
    <source>
        <dbReference type="EMBL" id="GGA75512.1"/>
    </source>
</evidence>
<dbReference type="InterPro" id="IPR018060">
    <property type="entry name" value="HTH_AraC"/>
</dbReference>
<keyword evidence="3" id="KW-0804">Transcription</keyword>
<feature type="transmembrane region" description="Helical" evidence="4">
    <location>
        <begin position="74"/>
        <end position="96"/>
    </location>
</feature>
<dbReference type="GO" id="GO:0003700">
    <property type="term" value="F:DNA-binding transcription factor activity"/>
    <property type="evidence" value="ECO:0007669"/>
    <property type="project" value="InterPro"/>
</dbReference>
<protein>
    <submittedName>
        <fullName evidence="6">Transcriptional regulator</fullName>
    </submittedName>
</protein>
<comment type="caution">
    <text evidence="6">The sequence shown here is derived from an EMBL/GenBank/DDBJ whole genome shotgun (WGS) entry which is preliminary data.</text>
</comment>
<evidence type="ECO:0000256" key="4">
    <source>
        <dbReference type="SAM" id="Phobius"/>
    </source>
</evidence>
<keyword evidence="1" id="KW-0805">Transcription regulation</keyword>
<name>A0A8J2U4Q9_9GAMM</name>
<feature type="transmembrane region" description="Helical" evidence="4">
    <location>
        <begin position="39"/>
        <end position="59"/>
    </location>
</feature>
<feature type="transmembrane region" description="Helical" evidence="4">
    <location>
        <begin position="108"/>
        <end position="126"/>
    </location>
</feature>
<accession>A0A8J2U4Q9</accession>
<dbReference type="InterPro" id="IPR009057">
    <property type="entry name" value="Homeodomain-like_sf"/>
</dbReference>
<keyword evidence="4" id="KW-0472">Membrane</keyword>
<dbReference type="SUPFAM" id="SSF46689">
    <property type="entry name" value="Homeodomain-like"/>
    <property type="match status" value="1"/>
</dbReference>
<evidence type="ECO:0000313" key="7">
    <source>
        <dbReference type="Proteomes" id="UP000619743"/>
    </source>
</evidence>
<dbReference type="EMBL" id="BMDX01000006">
    <property type="protein sequence ID" value="GGA75512.1"/>
    <property type="molecule type" value="Genomic_DNA"/>
</dbReference>
<keyword evidence="4" id="KW-0812">Transmembrane</keyword>
<organism evidence="6 7">
    <name type="scientific">Neiella marina</name>
    <dbReference type="NCBI Taxonomy" id="508461"/>
    <lineage>
        <taxon>Bacteria</taxon>
        <taxon>Pseudomonadati</taxon>
        <taxon>Pseudomonadota</taxon>
        <taxon>Gammaproteobacteria</taxon>
        <taxon>Alteromonadales</taxon>
        <taxon>Echinimonadaceae</taxon>
        <taxon>Neiella</taxon>
    </lineage>
</organism>
<keyword evidence="4" id="KW-1133">Transmembrane helix</keyword>
<dbReference type="PANTHER" id="PTHR43280">
    <property type="entry name" value="ARAC-FAMILY TRANSCRIPTIONAL REGULATOR"/>
    <property type="match status" value="1"/>
</dbReference>
<reference evidence="7" key="1">
    <citation type="journal article" date="2019" name="Int. J. Syst. Evol. Microbiol.">
        <title>The Global Catalogue of Microorganisms (GCM) 10K type strain sequencing project: providing services to taxonomists for standard genome sequencing and annotation.</title>
        <authorList>
            <consortium name="The Broad Institute Genomics Platform"/>
            <consortium name="The Broad Institute Genome Sequencing Center for Infectious Disease"/>
            <person name="Wu L."/>
            <person name="Ma J."/>
        </authorList>
    </citation>
    <scope>NUCLEOTIDE SEQUENCE [LARGE SCALE GENOMIC DNA]</scope>
    <source>
        <strain evidence="7">CGMCC 1.10130</strain>
    </source>
</reference>
<dbReference type="RefSeq" id="WP_087505345.1">
    <property type="nucleotide sequence ID" value="NZ_BMDX01000006.1"/>
</dbReference>
<feature type="domain" description="HTH araC/xylS-type" evidence="5">
    <location>
        <begin position="289"/>
        <end position="391"/>
    </location>
</feature>
<dbReference type="PROSITE" id="PS01124">
    <property type="entry name" value="HTH_ARAC_FAMILY_2"/>
    <property type="match status" value="1"/>
</dbReference>
<dbReference type="Gene3D" id="1.10.10.60">
    <property type="entry name" value="Homeodomain-like"/>
    <property type="match status" value="2"/>
</dbReference>
<dbReference type="GO" id="GO:0043565">
    <property type="term" value="F:sequence-specific DNA binding"/>
    <property type="evidence" value="ECO:0007669"/>
    <property type="project" value="InterPro"/>
</dbReference>
<proteinExistence type="predicted"/>
<feature type="transmembrane region" description="Helical" evidence="4">
    <location>
        <begin position="146"/>
        <end position="170"/>
    </location>
</feature>
<evidence type="ECO:0000259" key="5">
    <source>
        <dbReference type="PROSITE" id="PS01124"/>
    </source>
</evidence>
<dbReference type="OrthoDB" id="6866685at2"/>
<dbReference type="SMART" id="SM00342">
    <property type="entry name" value="HTH_ARAC"/>
    <property type="match status" value="1"/>
</dbReference>
<evidence type="ECO:0000256" key="1">
    <source>
        <dbReference type="ARBA" id="ARBA00023015"/>
    </source>
</evidence>
<gene>
    <name evidence="6" type="ORF">GCM10011369_16720</name>
</gene>
<dbReference type="Pfam" id="PF12833">
    <property type="entry name" value="HTH_18"/>
    <property type="match status" value="1"/>
</dbReference>
<feature type="transmembrane region" description="Helical" evidence="4">
    <location>
        <begin position="191"/>
        <end position="209"/>
    </location>
</feature>
<feature type="transmembrane region" description="Helical" evidence="4">
    <location>
        <begin position="6"/>
        <end position="27"/>
    </location>
</feature>
<evidence type="ECO:0000256" key="2">
    <source>
        <dbReference type="ARBA" id="ARBA00023125"/>
    </source>
</evidence>
<evidence type="ECO:0000256" key="3">
    <source>
        <dbReference type="ARBA" id="ARBA00023163"/>
    </source>
</evidence>
<dbReference type="Proteomes" id="UP000619743">
    <property type="component" value="Unassembled WGS sequence"/>
</dbReference>
<keyword evidence="7" id="KW-1185">Reference proteome</keyword>
<keyword evidence="2" id="KW-0238">DNA-binding</keyword>
<dbReference type="PANTHER" id="PTHR43280:SF29">
    <property type="entry name" value="ARAC-FAMILY TRANSCRIPTIONAL REGULATOR"/>
    <property type="match status" value="1"/>
</dbReference>
<sequence>MDHVIFNLNDVVLCMTSFMSCVLAALYWKTQQTSRKSTLFLIGFLLSHALFAVHELTYYGEQVRYVILDVNPNLFFLGSVAYCIDGVLLYLFTHALIYKGFTFKRQHLWHLLPLIGYCIYLGFVYHSQSWADKTSIIRNWYLTETLHFVSVEFLIRLIRVVYVAYCLQLLANYTSEQMQRLADPAKVDITWLRTVIIGFIFVFSVEALMSGTNIVRLLRPAETGILSLIELEHLSFLGELTNYADFLLLLSLLVYSLARISSVEQVKELEGQDEQEELPEQDDELEGVGRIKRYMEEQKPYMNAEITLPQLADALELHPKVLSMTLNHHFQLNFYEFVNGYRIEEAKHLLATDETMSITDIYFSVGFNSKSVFYQFFKKIEKITPTAYRRKCRAAKTADAIATD</sequence>